<protein>
    <submittedName>
        <fullName evidence="1">Uncharacterized protein</fullName>
    </submittedName>
</protein>
<name>A0A024VU98_PLAFA</name>
<evidence type="ECO:0000313" key="2">
    <source>
        <dbReference type="Proteomes" id="UP000030656"/>
    </source>
</evidence>
<evidence type="ECO:0000313" key="1">
    <source>
        <dbReference type="EMBL" id="ETW32042.1"/>
    </source>
</evidence>
<dbReference type="OrthoDB" id="372940at2759"/>
<reference evidence="1 2" key="2">
    <citation type="submission" date="2013-02" db="EMBL/GenBank/DDBJ databases">
        <title>The Genome Sequence of Plasmodium falciparum FCH/4.</title>
        <authorList>
            <consortium name="The Broad Institute Genome Sequencing Platform"/>
            <consortium name="The Broad Institute Genome Sequencing Center for Infectious Disease"/>
            <person name="Neafsey D."/>
            <person name="Cheeseman I."/>
            <person name="Volkman S."/>
            <person name="Adams J."/>
            <person name="Walker B."/>
            <person name="Young S.K."/>
            <person name="Zeng Q."/>
            <person name="Gargeya S."/>
            <person name="Fitzgerald M."/>
            <person name="Haas B."/>
            <person name="Abouelleil A."/>
            <person name="Alvarado L."/>
            <person name="Arachchi H.M."/>
            <person name="Berlin A.M."/>
            <person name="Chapman S.B."/>
            <person name="Dewar J."/>
            <person name="Goldberg J."/>
            <person name="Griggs A."/>
            <person name="Gujja S."/>
            <person name="Hansen M."/>
            <person name="Howarth C."/>
            <person name="Imamovic A."/>
            <person name="Larimer J."/>
            <person name="McCowan C."/>
            <person name="Murphy C."/>
            <person name="Neiman D."/>
            <person name="Pearson M."/>
            <person name="Priest M."/>
            <person name="Roberts A."/>
            <person name="Saif S."/>
            <person name="Shea T."/>
            <person name="Sisk P."/>
            <person name="Sykes S."/>
            <person name="Wortman J."/>
            <person name="Nusbaum C."/>
            <person name="Birren B."/>
        </authorList>
    </citation>
    <scope>NUCLEOTIDE SEQUENCE [LARGE SCALE GENOMIC DNA]</scope>
    <source>
        <strain evidence="1 2">FCH/4</strain>
    </source>
</reference>
<dbReference type="EMBL" id="KI927814">
    <property type="protein sequence ID" value="ETW32042.1"/>
    <property type="molecule type" value="Genomic_DNA"/>
</dbReference>
<accession>A0A024VU98</accession>
<proteinExistence type="predicted"/>
<reference evidence="1 2" key="1">
    <citation type="submission" date="2013-02" db="EMBL/GenBank/DDBJ databases">
        <title>The Genome Annotation of Plasmodium falciparum FCH/4.</title>
        <authorList>
            <consortium name="The Broad Institute Genome Sequencing Platform"/>
            <consortium name="The Broad Institute Genome Sequencing Center for Infectious Disease"/>
            <person name="Neafsey D."/>
            <person name="Hoffman S."/>
            <person name="Volkman S."/>
            <person name="Rosenthal P."/>
            <person name="Walker B."/>
            <person name="Young S.K."/>
            <person name="Zeng Q."/>
            <person name="Gargeya S."/>
            <person name="Fitzgerald M."/>
            <person name="Haas B."/>
            <person name="Abouelleil A."/>
            <person name="Allen A.W."/>
            <person name="Alvarado L."/>
            <person name="Arachchi H.M."/>
            <person name="Berlin A.M."/>
            <person name="Chapman S.B."/>
            <person name="Gainer-Dewar J."/>
            <person name="Goldberg J."/>
            <person name="Griggs A."/>
            <person name="Gujja S."/>
            <person name="Hansen M."/>
            <person name="Howarth C."/>
            <person name="Imamovic A."/>
            <person name="Ireland A."/>
            <person name="Larimer J."/>
            <person name="McCowan C."/>
            <person name="Murphy C."/>
            <person name="Pearson M."/>
            <person name="Poon T.W."/>
            <person name="Priest M."/>
            <person name="Roberts A."/>
            <person name="Saif S."/>
            <person name="Shea T."/>
            <person name="Sisk P."/>
            <person name="Sykes S."/>
            <person name="Wortman J."/>
            <person name="Nusbaum C."/>
            <person name="Birren B."/>
        </authorList>
    </citation>
    <scope>NUCLEOTIDE SEQUENCE [LARGE SCALE GENOMIC DNA]</scope>
    <source>
        <strain evidence="1 2">FCH/4</strain>
    </source>
</reference>
<organism evidence="1 2">
    <name type="scientific">Plasmodium falciparum FCH/4</name>
    <dbReference type="NCBI Taxonomy" id="1036724"/>
    <lineage>
        <taxon>Eukaryota</taxon>
        <taxon>Sar</taxon>
        <taxon>Alveolata</taxon>
        <taxon>Apicomplexa</taxon>
        <taxon>Aconoidasida</taxon>
        <taxon>Haemosporida</taxon>
        <taxon>Plasmodiidae</taxon>
        <taxon>Plasmodium</taxon>
        <taxon>Plasmodium (Laverania)</taxon>
    </lineage>
</organism>
<dbReference type="Proteomes" id="UP000030656">
    <property type="component" value="Unassembled WGS sequence"/>
</dbReference>
<dbReference type="AlphaFoldDB" id="A0A024VU98"/>
<gene>
    <name evidence="1" type="ORF">PFFCH_00522</name>
</gene>
<sequence length="264" mass="31468">MRKNYIKKGDNKYEQNNHGVNNISEKKRNSHVNNTIGIENEEKSNINDKVLVIEKNNICRRKSYSDISERTKNENNEISIIRTRRRTIDNTPRENIYLTSKICDKNELLTKFPNERNISKDKCFLKKMNNINNNNNNNNNKKEVKINNKRKNITKSYVNNNCKLNHHHHNNNNIKKNNEYKCTHKKEKYIFNTCEINSIKVNNNIYICQFKDKLNKVHKHFFPIYKYGDASTAKNRAHMLQLHVCSCIYCQNGILCNFVEYYML</sequence>